<evidence type="ECO:0000313" key="5">
    <source>
        <dbReference type="EMBL" id="XBX76295.1"/>
    </source>
</evidence>
<dbReference type="GO" id="GO:0008758">
    <property type="term" value="F:UDP-2,3-diacylglucosamine hydrolase activity"/>
    <property type="evidence" value="ECO:0007669"/>
    <property type="project" value="TreeGrafter"/>
</dbReference>
<gene>
    <name evidence="5" type="ORF">PRVXT_001480</name>
</gene>
<dbReference type="PANTHER" id="PTHR31302">
    <property type="entry name" value="TRANSMEMBRANE PROTEIN WITH METALLOPHOSPHOESTERASE DOMAIN-RELATED"/>
    <property type="match status" value="1"/>
</dbReference>
<dbReference type="RefSeq" id="WP_350345029.1">
    <property type="nucleotide sequence ID" value="NZ_CP158367.1"/>
</dbReference>
<dbReference type="InterPro" id="IPR004843">
    <property type="entry name" value="Calcineurin-like_PHP"/>
</dbReference>
<dbReference type="Gene3D" id="3.60.21.10">
    <property type="match status" value="1"/>
</dbReference>
<protein>
    <submittedName>
        <fullName evidence="5">Metallophosphoesterase</fullName>
    </submittedName>
</protein>
<sequence length="468" mass="51948">MWKPKYKKSLQIFLLALIGAIVLVSLLSTTSFQVFAFEVDLSLEIFDKGYTQANIPPVGQIRAKTHIPPFKLIVNLTNINLDVMEEMTDPEKAEEIMTVVIDTLGDRFRVFVVRLLVLAGLGGAFGVGIFFKKPKLILVGAAIGFVIIGLLLSITFSTYDDKAFENPEFEGIIYAAPWMFGLLEESFEQLEDFSEQIELLTVNLYDLFESIQYLEPLGTADGDMKILHVSDIHNHPVAYDFIGQVIRSFNVDIVIDTGDITDYGTALEAELITKLDNIDVPYVISPGNHDSPAVIERLEEMDNVTVLVDDVVEVNGLVIAGIADPSSQSTAMAVEPDEVYLKQVEQLQQTIEESGKEPFIINTHHPIISEELQGQYPLLFQGHTHRLEINASNEESIIINPGSTGASGIRGLLSKNEVPYSLVLIHLKEDEQGNHKVVAVDSIDVFNLSSGFSLNRQLIITDWDNNLD</sequence>
<feature type="transmembrane region" description="Helical" evidence="3">
    <location>
        <begin position="136"/>
        <end position="159"/>
    </location>
</feature>
<dbReference type="GO" id="GO:0009245">
    <property type="term" value="P:lipid A biosynthetic process"/>
    <property type="evidence" value="ECO:0007669"/>
    <property type="project" value="TreeGrafter"/>
</dbReference>
<organism evidence="5">
    <name type="scientific">Proteinivorax tanatarense</name>
    <dbReference type="NCBI Taxonomy" id="1260629"/>
    <lineage>
        <taxon>Bacteria</taxon>
        <taxon>Bacillati</taxon>
        <taxon>Bacillota</taxon>
        <taxon>Clostridia</taxon>
        <taxon>Eubacteriales</taxon>
        <taxon>Proteinivoracaceae</taxon>
        <taxon>Proteinivorax</taxon>
    </lineage>
</organism>
<keyword evidence="3" id="KW-1133">Transmembrane helix</keyword>
<evidence type="ECO:0000259" key="4">
    <source>
        <dbReference type="Pfam" id="PF00149"/>
    </source>
</evidence>
<dbReference type="PANTHER" id="PTHR31302:SF31">
    <property type="entry name" value="PHOSPHODIESTERASE YAEI"/>
    <property type="match status" value="1"/>
</dbReference>
<dbReference type="InterPro" id="IPR051158">
    <property type="entry name" value="Metallophosphoesterase_sf"/>
</dbReference>
<dbReference type="GO" id="GO:0046872">
    <property type="term" value="F:metal ion binding"/>
    <property type="evidence" value="ECO:0007669"/>
    <property type="project" value="UniProtKB-KW"/>
</dbReference>
<dbReference type="Pfam" id="PF00149">
    <property type="entry name" value="Metallophos"/>
    <property type="match status" value="1"/>
</dbReference>
<feature type="transmembrane region" description="Helical" evidence="3">
    <location>
        <begin position="111"/>
        <end position="131"/>
    </location>
</feature>
<keyword evidence="2" id="KW-0378">Hydrolase</keyword>
<evidence type="ECO:0000256" key="2">
    <source>
        <dbReference type="ARBA" id="ARBA00022801"/>
    </source>
</evidence>
<name>A0AAU7VQ55_9FIRM</name>
<reference evidence="5" key="2">
    <citation type="submission" date="2024-06" db="EMBL/GenBank/DDBJ databases">
        <authorList>
            <person name="Petrova K.O."/>
            <person name="Toshchakov S.V."/>
            <person name="Boltjanskaja Y.V."/>
            <person name="Kevbrin V."/>
        </authorList>
    </citation>
    <scope>NUCLEOTIDE SEQUENCE</scope>
    <source>
        <strain evidence="5">Z-910T</strain>
    </source>
</reference>
<dbReference type="SUPFAM" id="SSF56300">
    <property type="entry name" value="Metallo-dependent phosphatases"/>
    <property type="match status" value="1"/>
</dbReference>
<evidence type="ECO:0000256" key="1">
    <source>
        <dbReference type="ARBA" id="ARBA00022723"/>
    </source>
</evidence>
<proteinExistence type="predicted"/>
<reference evidence="5" key="1">
    <citation type="journal article" date="2013" name="Extremophiles">
        <title>Proteinivorax tanatarense gen. nov., sp. nov., an anaerobic, haloalkaliphilic, proteolytic bacterium isolated from a decaying algal bloom, and proposal of Proteinivoraceae fam. nov.</title>
        <authorList>
            <person name="Kevbrin V."/>
            <person name="Boltyanskaya Y."/>
            <person name="Zhilina T."/>
            <person name="Kolganova T."/>
            <person name="Lavrentjeva E."/>
            <person name="Kuznetsov B."/>
        </authorList>
    </citation>
    <scope>NUCLEOTIDE SEQUENCE</scope>
    <source>
        <strain evidence="5">Z-910T</strain>
    </source>
</reference>
<dbReference type="GO" id="GO:0016020">
    <property type="term" value="C:membrane"/>
    <property type="evidence" value="ECO:0007669"/>
    <property type="project" value="GOC"/>
</dbReference>
<dbReference type="AlphaFoldDB" id="A0AAU7VQ55"/>
<accession>A0AAU7VQ55</accession>
<keyword evidence="1" id="KW-0479">Metal-binding</keyword>
<keyword evidence="3" id="KW-0812">Transmembrane</keyword>
<evidence type="ECO:0000256" key="3">
    <source>
        <dbReference type="SAM" id="Phobius"/>
    </source>
</evidence>
<dbReference type="InterPro" id="IPR029052">
    <property type="entry name" value="Metallo-depent_PP-like"/>
</dbReference>
<feature type="domain" description="Calcineurin-like phosphoesterase" evidence="4">
    <location>
        <begin position="224"/>
        <end position="386"/>
    </location>
</feature>
<dbReference type="EMBL" id="CP158367">
    <property type="protein sequence ID" value="XBX76295.1"/>
    <property type="molecule type" value="Genomic_DNA"/>
</dbReference>
<keyword evidence="3" id="KW-0472">Membrane</keyword>